<dbReference type="GO" id="GO:0000138">
    <property type="term" value="C:Golgi trans cisterna"/>
    <property type="evidence" value="ECO:0007669"/>
    <property type="project" value="TreeGrafter"/>
</dbReference>
<evidence type="ECO:0008006" key="4">
    <source>
        <dbReference type="Google" id="ProtNLM"/>
    </source>
</evidence>
<evidence type="ECO:0000313" key="2">
    <source>
        <dbReference type="EMBL" id="CAL4156371.1"/>
    </source>
</evidence>
<keyword evidence="1" id="KW-0812">Transmembrane</keyword>
<proteinExistence type="predicted"/>
<gene>
    <name evidence="2" type="ORF">MNOR_LOCUS31707</name>
</gene>
<accession>A0AAV2S2X1</accession>
<keyword evidence="1" id="KW-1133">Transmembrane helix</keyword>
<dbReference type="Pfam" id="PF12722">
    <property type="entry name" value="Hid1"/>
    <property type="match status" value="1"/>
</dbReference>
<dbReference type="PANTHER" id="PTHR21575:SF12">
    <property type="entry name" value="PROTEIN HID1"/>
    <property type="match status" value="1"/>
</dbReference>
<dbReference type="GO" id="GO:0016020">
    <property type="term" value="C:membrane"/>
    <property type="evidence" value="ECO:0007669"/>
    <property type="project" value="TreeGrafter"/>
</dbReference>
<keyword evidence="3" id="KW-1185">Reference proteome</keyword>
<sequence>MTKQISKRPYRGSTVLETTDSAPIDASDDTFWEQFWGDHVAGVQDIFALIPAAEIRALREEAPSNLATLCYKAVEKLVQATDTGCSTHQEQEVVLNCVRILTRVIPYIFEDPDWRGFFWSSLPAGGDEGDGDEAIPLAHSLVHALCDLLFCPDFTVAPNKKSGPDKHEDLQSIDSCEYIWESGVGFAHSPPHVPAHDSNRTEILKLILTCFSQSIYSSTSGESSGSPNRWISIFTSADNRHPLPLFTSLLNIVCGYDPVGMGVPYNHMFFADTREPLVEVALQILITTLDHDVTHTWPEAEEVSVPENLFINYLSRIHREEDFFFVLRGFTRLLNNPLQQTYLPHSAKKVNFHQELLVFFWKFCDYNKKFLFYVLKSSDVLDILVPILYHLNDARADQCNDILNILVPILYHLNDVRADQSDESVPYTKYTSVVMAVNGLVVVVMVLVMFERVVCQCGVKVLVMFERVVEMFVTLKSYILRCTIKMIIASHFFYLILGYFTKLWPVFGPHLIPISLYTMMPNDKIFKFKFKSYMKVNINQPDIFNVFAALASLYQSESSDEKNKHFFPNTHPKKGCHKSPLSEGVPPPHPIHDPVRKTALGAQMQLKDTITTRQDTHSTGKTLECRSHNGDINATVTESNMITAAIARSIQDDITSITAMVDGAATAPPCAKAQIPTKITNRALLAAKIQPSLTEGSPLHTEFSPCTHKVAQPLLTEGSLSHLIMQRRSHSGPALRILLHTIFKLFVLELRRNEEICV</sequence>
<evidence type="ECO:0000313" key="3">
    <source>
        <dbReference type="Proteomes" id="UP001497623"/>
    </source>
</evidence>
<dbReference type="Proteomes" id="UP001497623">
    <property type="component" value="Unassembled WGS sequence"/>
</dbReference>
<dbReference type="GO" id="GO:0005797">
    <property type="term" value="C:Golgi medial cisterna"/>
    <property type="evidence" value="ECO:0007669"/>
    <property type="project" value="TreeGrafter"/>
</dbReference>
<evidence type="ECO:0000256" key="1">
    <source>
        <dbReference type="SAM" id="Phobius"/>
    </source>
</evidence>
<dbReference type="InterPro" id="IPR026705">
    <property type="entry name" value="Hid-1/Ecm30"/>
</dbReference>
<name>A0AAV2S2X1_MEGNR</name>
<feature type="transmembrane region" description="Helical" evidence="1">
    <location>
        <begin position="478"/>
        <end position="497"/>
    </location>
</feature>
<organism evidence="2 3">
    <name type="scientific">Meganyctiphanes norvegica</name>
    <name type="common">Northern krill</name>
    <name type="synonym">Thysanopoda norvegica</name>
    <dbReference type="NCBI Taxonomy" id="48144"/>
    <lineage>
        <taxon>Eukaryota</taxon>
        <taxon>Metazoa</taxon>
        <taxon>Ecdysozoa</taxon>
        <taxon>Arthropoda</taxon>
        <taxon>Crustacea</taxon>
        <taxon>Multicrustacea</taxon>
        <taxon>Malacostraca</taxon>
        <taxon>Eumalacostraca</taxon>
        <taxon>Eucarida</taxon>
        <taxon>Euphausiacea</taxon>
        <taxon>Euphausiidae</taxon>
        <taxon>Meganyctiphanes</taxon>
    </lineage>
</organism>
<feature type="transmembrane region" description="Helical" evidence="1">
    <location>
        <begin position="430"/>
        <end position="450"/>
    </location>
</feature>
<dbReference type="EMBL" id="CAXKWB010041445">
    <property type="protein sequence ID" value="CAL4156371.1"/>
    <property type="molecule type" value="Genomic_DNA"/>
</dbReference>
<feature type="non-terminal residue" evidence="2">
    <location>
        <position position="758"/>
    </location>
</feature>
<reference evidence="2 3" key="1">
    <citation type="submission" date="2024-05" db="EMBL/GenBank/DDBJ databases">
        <authorList>
            <person name="Wallberg A."/>
        </authorList>
    </citation>
    <scope>NUCLEOTIDE SEQUENCE [LARGE SCALE GENOMIC DNA]</scope>
</reference>
<dbReference type="PANTHER" id="PTHR21575">
    <property type="entry name" value="PROTEIN HID1"/>
    <property type="match status" value="1"/>
</dbReference>
<dbReference type="AlphaFoldDB" id="A0AAV2S2X1"/>
<keyword evidence="1" id="KW-0472">Membrane</keyword>
<protein>
    <recommendedName>
        <fullName evidence="4">Protein HID1</fullName>
    </recommendedName>
</protein>
<comment type="caution">
    <text evidence="2">The sequence shown here is derived from an EMBL/GenBank/DDBJ whole genome shotgun (WGS) entry which is preliminary data.</text>
</comment>